<name>A0A4Y2IPI5_ARAVE</name>
<sequence length="120" mass="14304">MPRTRARSFLKSPAEHPPRQSMVGNTIKNLYYYRSSKRNKIKGNTRKVSEELSRKEGRNRRDVIPMMQKNSYNIHLKKHVRRRQLKVPQIGTSKCTVNSTVVLGIRDDMRLFRLHRFHMN</sequence>
<protein>
    <submittedName>
        <fullName evidence="2">Uncharacterized protein</fullName>
    </submittedName>
</protein>
<evidence type="ECO:0000313" key="3">
    <source>
        <dbReference type="Proteomes" id="UP000499080"/>
    </source>
</evidence>
<gene>
    <name evidence="2" type="ORF">AVEN_229690_1</name>
</gene>
<comment type="caution">
    <text evidence="2">The sequence shown here is derived from an EMBL/GenBank/DDBJ whole genome shotgun (WGS) entry which is preliminary data.</text>
</comment>
<dbReference type="EMBL" id="BGPR01002839">
    <property type="protein sequence ID" value="GBM79763.1"/>
    <property type="molecule type" value="Genomic_DNA"/>
</dbReference>
<reference evidence="2 3" key="1">
    <citation type="journal article" date="2019" name="Sci. Rep.">
        <title>Orb-weaving spider Araneus ventricosus genome elucidates the spidroin gene catalogue.</title>
        <authorList>
            <person name="Kono N."/>
            <person name="Nakamura H."/>
            <person name="Ohtoshi R."/>
            <person name="Moran D.A.P."/>
            <person name="Shinohara A."/>
            <person name="Yoshida Y."/>
            <person name="Fujiwara M."/>
            <person name="Mori M."/>
            <person name="Tomita M."/>
            <person name="Arakawa K."/>
        </authorList>
    </citation>
    <scope>NUCLEOTIDE SEQUENCE [LARGE SCALE GENOMIC DNA]</scope>
</reference>
<dbReference type="Proteomes" id="UP000499080">
    <property type="component" value="Unassembled WGS sequence"/>
</dbReference>
<organism evidence="2 3">
    <name type="scientific">Araneus ventricosus</name>
    <name type="common">Orbweaver spider</name>
    <name type="synonym">Epeira ventricosa</name>
    <dbReference type="NCBI Taxonomy" id="182803"/>
    <lineage>
        <taxon>Eukaryota</taxon>
        <taxon>Metazoa</taxon>
        <taxon>Ecdysozoa</taxon>
        <taxon>Arthropoda</taxon>
        <taxon>Chelicerata</taxon>
        <taxon>Arachnida</taxon>
        <taxon>Araneae</taxon>
        <taxon>Araneomorphae</taxon>
        <taxon>Entelegynae</taxon>
        <taxon>Araneoidea</taxon>
        <taxon>Araneidae</taxon>
        <taxon>Araneus</taxon>
    </lineage>
</organism>
<feature type="region of interest" description="Disordered" evidence="1">
    <location>
        <begin position="1"/>
        <end position="23"/>
    </location>
</feature>
<proteinExistence type="predicted"/>
<accession>A0A4Y2IPI5</accession>
<evidence type="ECO:0000313" key="2">
    <source>
        <dbReference type="EMBL" id="GBM79763.1"/>
    </source>
</evidence>
<keyword evidence="3" id="KW-1185">Reference proteome</keyword>
<dbReference type="AlphaFoldDB" id="A0A4Y2IPI5"/>
<evidence type="ECO:0000256" key="1">
    <source>
        <dbReference type="SAM" id="MobiDB-lite"/>
    </source>
</evidence>